<evidence type="ECO:0000259" key="1">
    <source>
        <dbReference type="Pfam" id="PF01814"/>
    </source>
</evidence>
<reference evidence="2 3" key="1">
    <citation type="submission" date="2020-03" db="EMBL/GenBank/DDBJ databases">
        <title>Metabolic flexibility allows generalist bacteria to become dominant in a frequently disturbed ecosystem.</title>
        <authorList>
            <person name="Chen Y.-J."/>
            <person name="Leung P.M."/>
            <person name="Bay S.K."/>
            <person name="Hugenholtz P."/>
            <person name="Kessler A.J."/>
            <person name="Shelley G."/>
            <person name="Waite D.W."/>
            <person name="Cook P.L."/>
            <person name="Greening C."/>
        </authorList>
    </citation>
    <scope>NUCLEOTIDE SEQUENCE [LARGE SCALE GENOMIC DNA]</scope>
    <source>
        <strain evidence="2">SS_bin_28</strain>
    </source>
</reference>
<gene>
    <name evidence="2" type="ORF">HKN21_17865</name>
</gene>
<dbReference type="AlphaFoldDB" id="A0A7Y2EEU8"/>
<sequence>MQNVFGTLKKDHEKQRDLLKKLKATSGDSPERATLFKELKEELDNHAVAEERAVYSFMLADELTQEKAGHSIHEHKEIDHLVADLGEMELSNPNWIRKLQVLSDKVNHHLDEEEEIVFPLGNKILDAQEKAEMAKDFKFVKRQEES</sequence>
<evidence type="ECO:0000313" key="2">
    <source>
        <dbReference type="EMBL" id="NNF08634.1"/>
    </source>
</evidence>
<dbReference type="PANTHER" id="PTHR35585:SF1">
    <property type="entry name" value="HHE DOMAIN PROTEIN (AFU_ORTHOLOGUE AFUA_4G00730)"/>
    <property type="match status" value="1"/>
</dbReference>
<proteinExistence type="predicted"/>
<accession>A0A7Y2EEU8</accession>
<dbReference type="EMBL" id="JABDJR010000711">
    <property type="protein sequence ID" value="NNF08634.1"/>
    <property type="molecule type" value="Genomic_DNA"/>
</dbReference>
<evidence type="ECO:0000313" key="3">
    <source>
        <dbReference type="Proteomes" id="UP000547674"/>
    </source>
</evidence>
<dbReference type="InterPro" id="IPR012312">
    <property type="entry name" value="Hemerythrin-like"/>
</dbReference>
<dbReference type="PANTHER" id="PTHR35585">
    <property type="entry name" value="HHE DOMAIN PROTEIN (AFU_ORTHOLOGUE AFUA_4G00730)"/>
    <property type="match status" value="1"/>
</dbReference>
<comment type="caution">
    <text evidence="2">The sequence shown here is derived from an EMBL/GenBank/DDBJ whole genome shotgun (WGS) entry which is preliminary data.</text>
</comment>
<dbReference type="Pfam" id="PF01814">
    <property type="entry name" value="Hemerythrin"/>
    <property type="match status" value="1"/>
</dbReference>
<dbReference type="Proteomes" id="UP000547674">
    <property type="component" value="Unassembled WGS sequence"/>
</dbReference>
<organism evidence="2 3">
    <name type="scientific">Eiseniibacteriota bacterium</name>
    <dbReference type="NCBI Taxonomy" id="2212470"/>
    <lineage>
        <taxon>Bacteria</taxon>
        <taxon>Candidatus Eiseniibacteriota</taxon>
    </lineage>
</organism>
<dbReference type="CDD" id="cd12108">
    <property type="entry name" value="Hr-like"/>
    <property type="match status" value="1"/>
</dbReference>
<feature type="domain" description="Hemerythrin-like" evidence="1">
    <location>
        <begin position="7"/>
        <end position="120"/>
    </location>
</feature>
<dbReference type="Gene3D" id="1.20.120.520">
    <property type="entry name" value="nmb1532 protein domain like"/>
    <property type="match status" value="1"/>
</dbReference>
<protein>
    <submittedName>
        <fullName evidence="2">Hemerythrin domain-containing protein</fullName>
    </submittedName>
</protein>
<name>A0A7Y2EEU8_UNCEI</name>